<sequence length="36" mass="4368">MRQSIHFTHKKDPKLIAEQRPCYTREKGCCRHQVNK</sequence>
<organism evidence="1">
    <name type="scientific">Anguilla anguilla</name>
    <name type="common">European freshwater eel</name>
    <name type="synonym">Muraena anguilla</name>
    <dbReference type="NCBI Taxonomy" id="7936"/>
    <lineage>
        <taxon>Eukaryota</taxon>
        <taxon>Metazoa</taxon>
        <taxon>Chordata</taxon>
        <taxon>Craniata</taxon>
        <taxon>Vertebrata</taxon>
        <taxon>Euteleostomi</taxon>
        <taxon>Actinopterygii</taxon>
        <taxon>Neopterygii</taxon>
        <taxon>Teleostei</taxon>
        <taxon>Anguilliformes</taxon>
        <taxon>Anguillidae</taxon>
        <taxon>Anguilla</taxon>
    </lineage>
</organism>
<proteinExistence type="predicted"/>
<dbReference type="AlphaFoldDB" id="A0A0E9RUX6"/>
<accession>A0A0E9RUX6</accession>
<evidence type="ECO:0000313" key="1">
    <source>
        <dbReference type="EMBL" id="JAH32078.1"/>
    </source>
</evidence>
<reference evidence="1" key="2">
    <citation type="journal article" date="2015" name="Fish Shellfish Immunol.">
        <title>Early steps in the European eel (Anguilla anguilla)-Vibrio vulnificus interaction in the gills: Role of the RtxA13 toxin.</title>
        <authorList>
            <person name="Callol A."/>
            <person name="Pajuelo D."/>
            <person name="Ebbesson L."/>
            <person name="Teles M."/>
            <person name="MacKenzie S."/>
            <person name="Amaro C."/>
        </authorList>
    </citation>
    <scope>NUCLEOTIDE SEQUENCE</scope>
</reference>
<name>A0A0E9RUX6_ANGAN</name>
<reference evidence="1" key="1">
    <citation type="submission" date="2014-11" db="EMBL/GenBank/DDBJ databases">
        <authorList>
            <person name="Amaro Gonzalez C."/>
        </authorList>
    </citation>
    <scope>NUCLEOTIDE SEQUENCE</scope>
</reference>
<protein>
    <submittedName>
        <fullName evidence="1">Uncharacterized protein</fullName>
    </submittedName>
</protein>
<dbReference type="EMBL" id="GBXM01076499">
    <property type="protein sequence ID" value="JAH32078.1"/>
    <property type="molecule type" value="Transcribed_RNA"/>
</dbReference>
<dbReference type="EMBL" id="GBXM01072625">
    <property type="protein sequence ID" value="JAH35952.1"/>
    <property type="molecule type" value="Transcribed_RNA"/>
</dbReference>